<organism evidence="7 8">
    <name type="scientific">Atta colombica</name>
    <dbReference type="NCBI Taxonomy" id="520822"/>
    <lineage>
        <taxon>Eukaryota</taxon>
        <taxon>Metazoa</taxon>
        <taxon>Ecdysozoa</taxon>
        <taxon>Arthropoda</taxon>
        <taxon>Hexapoda</taxon>
        <taxon>Insecta</taxon>
        <taxon>Pterygota</taxon>
        <taxon>Neoptera</taxon>
        <taxon>Endopterygota</taxon>
        <taxon>Hymenoptera</taxon>
        <taxon>Apocrita</taxon>
        <taxon>Aculeata</taxon>
        <taxon>Formicoidea</taxon>
        <taxon>Formicidae</taxon>
        <taxon>Myrmicinae</taxon>
        <taxon>Atta</taxon>
    </lineage>
</organism>
<evidence type="ECO:0000256" key="5">
    <source>
        <dbReference type="ARBA" id="ARBA00023136"/>
    </source>
</evidence>
<evidence type="ECO:0000256" key="1">
    <source>
        <dbReference type="ARBA" id="ARBA00004651"/>
    </source>
</evidence>
<gene>
    <name evidence="7" type="ORF">ALC53_05849</name>
</gene>
<evidence type="ECO:0000313" key="7">
    <source>
        <dbReference type="EMBL" id="KYM83673.1"/>
    </source>
</evidence>
<protein>
    <recommendedName>
        <fullName evidence="6">Gustatory receptor</fullName>
    </recommendedName>
</protein>
<proteinExistence type="inferred from homology"/>
<dbReference type="Pfam" id="PF08395">
    <property type="entry name" value="7tm_7"/>
    <property type="match status" value="1"/>
</dbReference>
<keyword evidence="2 6" id="KW-1003">Cell membrane</keyword>
<accession>A0A151I3L3</accession>
<evidence type="ECO:0000256" key="4">
    <source>
        <dbReference type="ARBA" id="ARBA00022989"/>
    </source>
</evidence>
<keyword evidence="3" id="KW-0812">Transmembrane</keyword>
<evidence type="ECO:0000313" key="8">
    <source>
        <dbReference type="Proteomes" id="UP000078540"/>
    </source>
</evidence>
<comment type="subcellular location">
    <subcellularLocation>
        <location evidence="1 6">Cell membrane</location>
        <topology evidence="1 6">Multi-pass membrane protein</topology>
    </subcellularLocation>
</comment>
<keyword evidence="5 6" id="KW-0472">Membrane</keyword>
<name>A0A151I3L3_9HYME</name>
<dbReference type="GO" id="GO:0007165">
    <property type="term" value="P:signal transduction"/>
    <property type="evidence" value="ECO:0007669"/>
    <property type="project" value="UniProtKB-KW"/>
</dbReference>
<feature type="non-terminal residue" evidence="7">
    <location>
        <position position="1"/>
    </location>
</feature>
<evidence type="ECO:0000256" key="2">
    <source>
        <dbReference type="ARBA" id="ARBA00022475"/>
    </source>
</evidence>
<keyword evidence="8" id="KW-1185">Reference proteome</keyword>
<dbReference type="Proteomes" id="UP000078540">
    <property type="component" value="Unassembled WGS sequence"/>
</dbReference>
<keyword evidence="6" id="KW-0675">Receptor</keyword>
<dbReference type="InterPro" id="IPR013604">
    <property type="entry name" value="7TM_chemorcpt"/>
</dbReference>
<evidence type="ECO:0000256" key="3">
    <source>
        <dbReference type="ARBA" id="ARBA00022692"/>
    </source>
</evidence>
<evidence type="ECO:0000256" key="6">
    <source>
        <dbReference type="RuleBase" id="RU363108"/>
    </source>
</evidence>
<comment type="similarity">
    <text evidence="6">Belongs to the insect chemoreceptor superfamily. Gustatory receptor (GR) family.</text>
</comment>
<sequence length="506" mass="60956">ELKMCLHELSIVDDTLEALGVPKEYQQLRNWIIRIIIGWIVYIFFDIAPSFYHSFLMYNLPINFVTLYRLFMRFHAQFIIVLSALIWGSILRHVHLQLCLISRKLNKIFNIQMLSLMLWSFFHTVVSYANIYLILADENKQIEIWTFKLIYTILYKILLFILHSAFFLTLNYICQTIYLTILDELSNYNLDEVNLREQILQFMLQIKLKEVKFSIGFFHFGYNFVHAELKMCLHELSVIDDTLEALGAPKEYLRLRKWIIRIIIGWIAYIFCRVALGVYSMFLWFYIPINFVNIYQTFLIFYPEFVIILSSLIWATILRYTSSRFHQVNDRLQVLYSDLFENNADRRQNKCILVCQRMMGVKDCKQYIWIIMHVHLQLCLISRKLNKIFNVQMLLLMLWNFCLTLYFYMDIYTMLAKENKQIQIWTFKLFFNYLYSFSLFILISTFFLILNYICQIIYRKVNETVAILYKLSNCNLNKDLHEQVNNYDVTRNLTILCVILLAFMEV</sequence>
<keyword evidence="6" id="KW-0807">Transducer</keyword>
<dbReference type="GO" id="GO:0005886">
    <property type="term" value="C:plasma membrane"/>
    <property type="evidence" value="ECO:0007669"/>
    <property type="project" value="UniProtKB-SubCell"/>
</dbReference>
<dbReference type="AlphaFoldDB" id="A0A151I3L3"/>
<dbReference type="EMBL" id="KQ976484">
    <property type="protein sequence ID" value="KYM83673.1"/>
    <property type="molecule type" value="Genomic_DNA"/>
</dbReference>
<dbReference type="GO" id="GO:0050909">
    <property type="term" value="P:sensory perception of taste"/>
    <property type="evidence" value="ECO:0007669"/>
    <property type="project" value="InterPro"/>
</dbReference>
<reference evidence="7 8" key="1">
    <citation type="submission" date="2015-09" db="EMBL/GenBank/DDBJ databases">
        <title>Atta colombica WGS genome.</title>
        <authorList>
            <person name="Nygaard S."/>
            <person name="Hu H."/>
            <person name="Boomsma J."/>
            <person name="Zhang G."/>
        </authorList>
    </citation>
    <scope>NUCLEOTIDE SEQUENCE [LARGE SCALE GENOMIC DNA]</scope>
    <source>
        <strain evidence="7">Treedump-2</strain>
        <tissue evidence="7">Whole body</tissue>
    </source>
</reference>
<keyword evidence="4" id="KW-1133">Transmembrane helix</keyword>
<comment type="function">
    <text evidence="6">Gustatory receptor which mediates acceptance or avoidance behavior, depending on its substrates.</text>
</comment>